<comment type="caution">
    <text evidence="3">The sequence shown here is derived from an EMBL/GenBank/DDBJ whole genome shotgun (WGS) entry which is preliminary data.</text>
</comment>
<dbReference type="GO" id="GO:0010073">
    <property type="term" value="P:meristem maintenance"/>
    <property type="evidence" value="ECO:0007669"/>
    <property type="project" value="InterPro"/>
</dbReference>
<evidence type="ECO:0000313" key="3">
    <source>
        <dbReference type="EMBL" id="MQL77034.1"/>
    </source>
</evidence>
<reference evidence="3" key="1">
    <citation type="submission" date="2017-07" db="EMBL/GenBank/DDBJ databases">
        <title>Taro Niue Genome Assembly and Annotation.</title>
        <authorList>
            <person name="Atibalentja N."/>
            <person name="Keating K."/>
            <person name="Fields C.J."/>
        </authorList>
    </citation>
    <scope>NUCLEOTIDE SEQUENCE</scope>
    <source>
        <strain evidence="3">Niue_2</strain>
        <tissue evidence="3">Leaf</tissue>
    </source>
</reference>
<organism evidence="3 4">
    <name type="scientific">Colocasia esculenta</name>
    <name type="common">Wild taro</name>
    <name type="synonym">Arum esculentum</name>
    <dbReference type="NCBI Taxonomy" id="4460"/>
    <lineage>
        <taxon>Eukaryota</taxon>
        <taxon>Viridiplantae</taxon>
        <taxon>Streptophyta</taxon>
        <taxon>Embryophyta</taxon>
        <taxon>Tracheophyta</taxon>
        <taxon>Spermatophyta</taxon>
        <taxon>Magnoliopsida</taxon>
        <taxon>Liliopsida</taxon>
        <taxon>Araceae</taxon>
        <taxon>Aroideae</taxon>
        <taxon>Colocasieae</taxon>
        <taxon>Colocasia</taxon>
    </lineage>
</organism>
<evidence type="ECO:0000256" key="1">
    <source>
        <dbReference type="SAM" id="MobiDB-lite"/>
    </source>
</evidence>
<proteinExistence type="predicted"/>
<name>A0A843U5Q1_COLES</name>
<dbReference type="OrthoDB" id="593744at2759"/>
<gene>
    <name evidence="3" type="ORF">Taro_009446</name>
</gene>
<feature type="region of interest" description="Disordered" evidence="1">
    <location>
        <begin position="327"/>
        <end position="352"/>
    </location>
</feature>
<keyword evidence="4" id="KW-1185">Reference proteome</keyword>
<dbReference type="Proteomes" id="UP000652761">
    <property type="component" value="Unassembled WGS sequence"/>
</dbReference>
<evidence type="ECO:0000259" key="2">
    <source>
        <dbReference type="Pfam" id="PF10536"/>
    </source>
</evidence>
<feature type="compositionally biased region" description="Pro residues" evidence="1">
    <location>
        <begin position="333"/>
        <end position="345"/>
    </location>
</feature>
<dbReference type="InterPro" id="IPR044824">
    <property type="entry name" value="MAIN-like"/>
</dbReference>
<dbReference type="InterPro" id="IPR019557">
    <property type="entry name" value="AminoTfrase-like_pln_mobile"/>
</dbReference>
<accession>A0A843U5Q1</accession>
<feature type="domain" description="Aminotransferase-like plant mobile" evidence="2">
    <location>
        <begin position="72"/>
        <end position="230"/>
    </location>
</feature>
<dbReference type="PANTHER" id="PTHR46033">
    <property type="entry name" value="PROTEIN MAIN-LIKE 2"/>
    <property type="match status" value="1"/>
</dbReference>
<evidence type="ECO:0000313" key="4">
    <source>
        <dbReference type="Proteomes" id="UP000652761"/>
    </source>
</evidence>
<sequence length="352" mass="40318">MSSSESYHRPPLPYAAGDPARVLPPVAAPGFCWNCFLEGSHRPPPTSRPWHAIFSIYALHKLNEKRKVPLKKAGLLIMDSPVVKSKRWNIWWKHSMPARTLLFYRNEIDLQDESQVIWKPYTKEVMSRVSGICMESPDIWLAHVPLLCTSVMEMHVPQRVLRQFGKIQSKPQPMEQYKRVDGRGRANVNWAVYYTDYVSRWNERSTDIIKPVVEDVDNEVALKDYYQWYKSWTVPYLIRPRRELPAEYPRGPVEHGLVGVANEGTEGDFTSKKRQILQLQEDILRQLHIYVPDYGPPHTASSSIMTPGPSVAQVSTLPPAMYMQSLWTHTGRPTPPPPVPVPAEPPSSSTYP</sequence>
<dbReference type="AlphaFoldDB" id="A0A843U5Q1"/>
<dbReference type="PANTHER" id="PTHR46033:SF8">
    <property type="entry name" value="PROTEIN MAINTENANCE OF MERISTEMS-LIKE"/>
    <property type="match status" value="1"/>
</dbReference>
<dbReference type="EMBL" id="NMUH01000328">
    <property type="protein sequence ID" value="MQL77034.1"/>
    <property type="molecule type" value="Genomic_DNA"/>
</dbReference>
<protein>
    <recommendedName>
        <fullName evidence="2">Aminotransferase-like plant mobile domain-containing protein</fullName>
    </recommendedName>
</protein>
<dbReference type="Pfam" id="PF10536">
    <property type="entry name" value="PMD"/>
    <property type="match status" value="1"/>
</dbReference>